<evidence type="ECO:0000256" key="1">
    <source>
        <dbReference type="SAM" id="MobiDB-lite"/>
    </source>
</evidence>
<name>A0AAD8NL64_TARER</name>
<sequence>MITVIETGAGLVFAFNLRTQPNHCRCMYRSPLVNERTINNLGANHLHAFKAPSATTSHHNLIQPCSNARKYPQPARKDDSTAAGMLF</sequence>
<evidence type="ECO:0000313" key="3">
    <source>
        <dbReference type="Proteomes" id="UP001229421"/>
    </source>
</evidence>
<feature type="region of interest" description="Disordered" evidence="1">
    <location>
        <begin position="65"/>
        <end position="87"/>
    </location>
</feature>
<dbReference type="Proteomes" id="UP001229421">
    <property type="component" value="Unassembled WGS sequence"/>
</dbReference>
<protein>
    <submittedName>
        <fullName evidence="2">Uncharacterized protein</fullName>
    </submittedName>
</protein>
<accession>A0AAD8NL64</accession>
<organism evidence="2 3">
    <name type="scientific">Tagetes erecta</name>
    <name type="common">African marigold</name>
    <dbReference type="NCBI Taxonomy" id="13708"/>
    <lineage>
        <taxon>Eukaryota</taxon>
        <taxon>Viridiplantae</taxon>
        <taxon>Streptophyta</taxon>
        <taxon>Embryophyta</taxon>
        <taxon>Tracheophyta</taxon>
        <taxon>Spermatophyta</taxon>
        <taxon>Magnoliopsida</taxon>
        <taxon>eudicotyledons</taxon>
        <taxon>Gunneridae</taxon>
        <taxon>Pentapetalae</taxon>
        <taxon>asterids</taxon>
        <taxon>campanulids</taxon>
        <taxon>Asterales</taxon>
        <taxon>Asteraceae</taxon>
        <taxon>Asteroideae</taxon>
        <taxon>Heliantheae alliance</taxon>
        <taxon>Tageteae</taxon>
        <taxon>Tagetes</taxon>
    </lineage>
</organism>
<keyword evidence="3" id="KW-1185">Reference proteome</keyword>
<dbReference type="EMBL" id="JAUHHV010000009">
    <property type="protein sequence ID" value="KAK1413614.1"/>
    <property type="molecule type" value="Genomic_DNA"/>
</dbReference>
<evidence type="ECO:0000313" key="2">
    <source>
        <dbReference type="EMBL" id="KAK1413614.1"/>
    </source>
</evidence>
<reference evidence="2" key="1">
    <citation type="journal article" date="2023" name="bioRxiv">
        <title>Improved chromosome-level genome assembly for marigold (Tagetes erecta).</title>
        <authorList>
            <person name="Jiang F."/>
            <person name="Yuan L."/>
            <person name="Wang S."/>
            <person name="Wang H."/>
            <person name="Xu D."/>
            <person name="Wang A."/>
            <person name="Fan W."/>
        </authorList>
    </citation>
    <scope>NUCLEOTIDE SEQUENCE</scope>
    <source>
        <strain evidence="2">WSJ</strain>
        <tissue evidence="2">Leaf</tissue>
    </source>
</reference>
<dbReference type="AlphaFoldDB" id="A0AAD8NL64"/>
<gene>
    <name evidence="2" type="ORF">QVD17_35390</name>
</gene>
<proteinExistence type="predicted"/>
<comment type="caution">
    <text evidence="2">The sequence shown here is derived from an EMBL/GenBank/DDBJ whole genome shotgun (WGS) entry which is preliminary data.</text>
</comment>